<evidence type="ECO:0000259" key="1">
    <source>
        <dbReference type="Pfam" id="PF01636"/>
    </source>
</evidence>
<dbReference type="RefSeq" id="WP_092207371.1">
    <property type="nucleotide sequence ID" value="NZ_FOVN01000002.1"/>
</dbReference>
<dbReference type="OrthoDB" id="526037at2"/>
<evidence type="ECO:0000313" key="2">
    <source>
        <dbReference type="EMBL" id="SFN68711.1"/>
    </source>
</evidence>
<dbReference type="PANTHER" id="PTHR21064">
    <property type="entry name" value="AMINOGLYCOSIDE PHOSPHOTRANSFERASE DOMAIN-CONTAINING PROTEIN-RELATED"/>
    <property type="match status" value="1"/>
</dbReference>
<dbReference type="Gene3D" id="3.90.1200.10">
    <property type="match status" value="1"/>
</dbReference>
<reference evidence="3" key="1">
    <citation type="submission" date="2016-10" db="EMBL/GenBank/DDBJ databases">
        <authorList>
            <person name="Varghese N."/>
            <person name="Submissions S."/>
        </authorList>
    </citation>
    <scope>NUCLEOTIDE SEQUENCE [LARGE SCALE GENOMIC DNA]</scope>
    <source>
        <strain evidence="3">DSM 23925</strain>
    </source>
</reference>
<dbReference type="GO" id="GO:0016740">
    <property type="term" value="F:transferase activity"/>
    <property type="evidence" value="ECO:0007669"/>
    <property type="project" value="UniProtKB-KW"/>
</dbReference>
<dbReference type="AlphaFoldDB" id="A0A1I5B268"/>
<organism evidence="2 3">
    <name type="scientific">Bizionia echini</name>
    <dbReference type="NCBI Taxonomy" id="649333"/>
    <lineage>
        <taxon>Bacteria</taxon>
        <taxon>Pseudomonadati</taxon>
        <taxon>Bacteroidota</taxon>
        <taxon>Flavobacteriia</taxon>
        <taxon>Flavobacteriales</taxon>
        <taxon>Flavobacteriaceae</taxon>
        <taxon>Bizionia</taxon>
    </lineage>
</organism>
<gene>
    <name evidence="2" type="ORF">SAMN04487989_102433</name>
</gene>
<keyword evidence="2" id="KW-0808">Transferase</keyword>
<dbReference type="InterPro" id="IPR011009">
    <property type="entry name" value="Kinase-like_dom_sf"/>
</dbReference>
<dbReference type="Pfam" id="PF01636">
    <property type="entry name" value="APH"/>
    <property type="match status" value="1"/>
</dbReference>
<keyword evidence="3" id="KW-1185">Reference proteome</keyword>
<dbReference type="EMBL" id="FOVN01000002">
    <property type="protein sequence ID" value="SFN68711.1"/>
    <property type="molecule type" value="Genomic_DNA"/>
</dbReference>
<dbReference type="InterPro" id="IPR050249">
    <property type="entry name" value="Pseudomonas-type_ThrB"/>
</dbReference>
<dbReference type="STRING" id="649333.SAMN04487989_102433"/>
<evidence type="ECO:0000313" key="3">
    <source>
        <dbReference type="Proteomes" id="UP000198705"/>
    </source>
</evidence>
<accession>A0A1I5B268</accession>
<dbReference type="Proteomes" id="UP000198705">
    <property type="component" value="Unassembled WGS sequence"/>
</dbReference>
<dbReference type="PANTHER" id="PTHR21064:SF5">
    <property type="entry name" value="SLR1880 PROTEIN"/>
    <property type="match status" value="1"/>
</dbReference>
<dbReference type="InterPro" id="IPR002575">
    <property type="entry name" value="Aminoglycoside_PTrfase"/>
</dbReference>
<proteinExistence type="predicted"/>
<protein>
    <submittedName>
        <fullName evidence="2">Phosphotransferase enzyme family protein</fullName>
    </submittedName>
</protein>
<feature type="domain" description="Aminoglycoside phosphotransferase" evidence="1">
    <location>
        <begin position="21"/>
        <end position="256"/>
    </location>
</feature>
<dbReference type="SUPFAM" id="SSF56112">
    <property type="entry name" value="Protein kinase-like (PK-like)"/>
    <property type="match status" value="1"/>
</dbReference>
<sequence length="359" mass="41517">MTQKLKHICKVFGIESPIISIETLHSGHINDTFLVTHKNDESFILQKLNSKVFKNIESVIFNKILVTNVLRDNYKKKNLPYQAITYLKTTQNKYLHQEADSYWNVMEFIPNTKTLEKTEIPEIAFEAGKLYGDFIVNTESILPESVTETLKNFHDVPFRFTQFEDALKVAKPYRLELANDLIAFAQKHKQTMCTLAYLRAENRFPIRVTHNDAKLSNILFDNNNKGKAVIDLDTIMPGLIHYDFGDSVRSICTKSTEDETDLSKIYIDLELYEAYCSGFALKTKSILKPEEIEYLPLGIQTIIFIMGLRFLTDFLNNDTYYKTTHANHNLDRAINQFTLLASVFDNLKAIEQITKQHFT</sequence>
<name>A0A1I5B268_9FLAO</name>